<organism evidence="1 2">
    <name type="scientific">Lasius platythorax</name>
    <dbReference type="NCBI Taxonomy" id="488582"/>
    <lineage>
        <taxon>Eukaryota</taxon>
        <taxon>Metazoa</taxon>
        <taxon>Ecdysozoa</taxon>
        <taxon>Arthropoda</taxon>
        <taxon>Hexapoda</taxon>
        <taxon>Insecta</taxon>
        <taxon>Pterygota</taxon>
        <taxon>Neoptera</taxon>
        <taxon>Endopterygota</taxon>
        <taxon>Hymenoptera</taxon>
        <taxon>Apocrita</taxon>
        <taxon>Aculeata</taxon>
        <taxon>Formicoidea</taxon>
        <taxon>Formicidae</taxon>
        <taxon>Formicinae</taxon>
        <taxon>Lasius</taxon>
        <taxon>Lasius</taxon>
    </lineage>
</organism>
<reference evidence="1" key="1">
    <citation type="submission" date="2024-04" db="EMBL/GenBank/DDBJ databases">
        <authorList>
            <consortium name="Molecular Ecology Group"/>
        </authorList>
    </citation>
    <scope>NUCLEOTIDE SEQUENCE</scope>
</reference>
<keyword evidence="2" id="KW-1185">Reference proteome</keyword>
<name>A0AAV2NYN2_9HYME</name>
<dbReference type="AlphaFoldDB" id="A0AAV2NYN2"/>
<dbReference type="Proteomes" id="UP001497644">
    <property type="component" value="Chromosome 5"/>
</dbReference>
<protein>
    <submittedName>
        <fullName evidence="1">Uncharacterized protein</fullName>
    </submittedName>
</protein>
<gene>
    <name evidence="1" type="ORF">LPLAT_LOCUS10194</name>
</gene>
<evidence type="ECO:0000313" key="1">
    <source>
        <dbReference type="EMBL" id="CAL1684604.1"/>
    </source>
</evidence>
<sequence>MLLRDPQTRIPLPSLARARPERVRDEMTRGEIEEKGRRFIGITMKLRDAGVIDGEVIVTGVADRVDPRDANSSP</sequence>
<evidence type="ECO:0000313" key="2">
    <source>
        <dbReference type="Proteomes" id="UP001497644"/>
    </source>
</evidence>
<accession>A0AAV2NYN2</accession>
<dbReference type="EMBL" id="OZ034828">
    <property type="protein sequence ID" value="CAL1684604.1"/>
    <property type="molecule type" value="Genomic_DNA"/>
</dbReference>
<proteinExistence type="predicted"/>